<dbReference type="GO" id="GO:0000156">
    <property type="term" value="F:phosphorelay response regulator activity"/>
    <property type="evidence" value="ECO:0007669"/>
    <property type="project" value="TreeGrafter"/>
</dbReference>
<dbReference type="Proteomes" id="UP000323393">
    <property type="component" value="Unassembled WGS sequence"/>
</dbReference>
<dbReference type="CDD" id="cd19925">
    <property type="entry name" value="REC_citrate_TCS"/>
    <property type="match status" value="1"/>
</dbReference>
<dbReference type="SUPFAM" id="SSF46785">
    <property type="entry name" value="Winged helix' DNA-binding domain"/>
    <property type="match status" value="1"/>
</dbReference>
<dbReference type="InterPro" id="IPR001789">
    <property type="entry name" value="Sig_transdc_resp-reg_receiver"/>
</dbReference>
<dbReference type="PANTHER" id="PTHR45526">
    <property type="entry name" value="TRANSCRIPTIONAL REGULATORY PROTEIN DPIA"/>
    <property type="match status" value="1"/>
</dbReference>
<sequence length="237" mass="27449">MIKVLIVDDDPMVAEFNKRYLQELEGFTLVDVVHSPDAAQEILRKKEVDLLLLDNFMPGRTGLELMRDLRALHTRLDVIFITAASDAETIRDALSFGAFDYLIKPFEFDRFKQALLRYKGKLDLLSNREIFNQKELDQQILHEQQNQTMEAESLPKGLTKATLKVVMDAIYLKKSTSFSTEDIAEITQISRVSIRKYLKFLKSIGVLGERMTYGTIGRPIYQYVYKEMNVDVLSKYY</sequence>
<dbReference type="PIRSF" id="PIRSF006171">
    <property type="entry name" value="RR_citrat_malat"/>
    <property type="match status" value="1"/>
</dbReference>
<dbReference type="GO" id="GO:0005737">
    <property type="term" value="C:cytoplasm"/>
    <property type="evidence" value="ECO:0007669"/>
    <property type="project" value="UniProtKB-SubCell"/>
</dbReference>
<dbReference type="PROSITE" id="PS50110">
    <property type="entry name" value="RESPONSE_REGULATORY"/>
    <property type="match status" value="1"/>
</dbReference>
<dbReference type="SUPFAM" id="SSF52172">
    <property type="entry name" value="CheY-like"/>
    <property type="match status" value="1"/>
</dbReference>
<evidence type="ECO:0000259" key="10">
    <source>
        <dbReference type="PROSITE" id="PS50110"/>
    </source>
</evidence>
<dbReference type="Pfam" id="PF00072">
    <property type="entry name" value="Response_reg"/>
    <property type="match status" value="1"/>
</dbReference>
<evidence type="ECO:0000256" key="9">
    <source>
        <dbReference type="PROSITE-ProRule" id="PRU00169"/>
    </source>
</evidence>
<dbReference type="SMART" id="SM00448">
    <property type="entry name" value="REC"/>
    <property type="match status" value="1"/>
</dbReference>
<dbReference type="Gene3D" id="1.10.10.10">
    <property type="entry name" value="Winged helix-like DNA-binding domain superfamily/Winged helix DNA-binding domain"/>
    <property type="match status" value="1"/>
</dbReference>
<dbReference type="GO" id="GO:0003677">
    <property type="term" value="F:DNA binding"/>
    <property type="evidence" value="ECO:0007669"/>
    <property type="project" value="UniProtKB-KW"/>
</dbReference>
<keyword evidence="4" id="KW-0902">Two-component regulatory system</keyword>
<dbReference type="InterPro" id="IPR051271">
    <property type="entry name" value="2C-system_Tx_regulators"/>
</dbReference>
<feature type="domain" description="Response regulatory" evidence="10">
    <location>
        <begin position="3"/>
        <end position="119"/>
    </location>
</feature>
<evidence type="ECO:0000256" key="8">
    <source>
        <dbReference type="ARBA" id="ARBA00023163"/>
    </source>
</evidence>
<dbReference type="AlphaFoldDB" id="A0AA95B7F0"/>
<keyword evidence="2" id="KW-0963">Cytoplasm</keyword>
<evidence type="ECO:0000313" key="12">
    <source>
        <dbReference type="Proteomes" id="UP000323393"/>
    </source>
</evidence>
<name>A0AA95B7F0_9BACI</name>
<evidence type="ECO:0000256" key="6">
    <source>
        <dbReference type="ARBA" id="ARBA00023125"/>
    </source>
</evidence>
<evidence type="ECO:0000256" key="4">
    <source>
        <dbReference type="ARBA" id="ARBA00023012"/>
    </source>
</evidence>
<evidence type="ECO:0000256" key="5">
    <source>
        <dbReference type="ARBA" id="ARBA00023015"/>
    </source>
</evidence>
<keyword evidence="7" id="KW-0010">Activator</keyword>
<dbReference type="GO" id="GO:0003700">
    <property type="term" value="F:DNA-binding transcription factor activity"/>
    <property type="evidence" value="ECO:0007669"/>
    <property type="project" value="InterPro"/>
</dbReference>
<dbReference type="InterPro" id="IPR011006">
    <property type="entry name" value="CheY-like_superfamily"/>
</dbReference>
<comment type="caution">
    <text evidence="11">The sequence shown here is derived from an EMBL/GenBank/DDBJ whole genome shotgun (WGS) entry which is preliminary data.</text>
</comment>
<dbReference type="Gene3D" id="3.40.50.2300">
    <property type="match status" value="1"/>
</dbReference>
<evidence type="ECO:0000256" key="7">
    <source>
        <dbReference type="ARBA" id="ARBA00023159"/>
    </source>
</evidence>
<gene>
    <name evidence="11" type="ORF">FZC74_06935</name>
</gene>
<reference evidence="11 12" key="1">
    <citation type="submission" date="2019-08" db="EMBL/GenBank/DDBJ databases">
        <title>Bacillus genomes from the desert of Cuatro Cienegas, Coahuila.</title>
        <authorList>
            <person name="Olmedo-Alvarez G."/>
        </authorList>
    </citation>
    <scope>NUCLEOTIDE SEQUENCE [LARGE SCALE GENOMIC DNA]</scope>
    <source>
        <strain evidence="11 12">CH88_3T</strain>
    </source>
</reference>
<evidence type="ECO:0000256" key="3">
    <source>
        <dbReference type="ARBA" id="ARBA00022553"/>
    </source>
</evidence>
<dbReference type="InterPro" id="IPR036388">
    <property type="entry name" value="WH-like_DNA-bd_sf"/>
</dbReference>
<organism evidence="11 12">
    <name type="scientific">Sutcliffiella horikoshii</name>
    <dbReference type="NCBI Taxonomy" id="79883"/>
    <lineage>
        <taxon>Bacteria</taxon>
        <taxon>Bacillati</taxon>
        <taxon>Bacillota</taxon>
        <taxon>Bacilli</taxon>
        <taxon>Bacillales</taxon>
        <taxon>Bacillaceae</taxon>
        <taxon>Sutcliffiella</taxon>
    </lineage>
</organism>
<comment type="subcellular location">
    <subcellularLocation>
        <location evidence="1">Cytoplasm</location>
    </subcellularLocation>
</comment>
<accession>A0AA95B7F0</accession>
<dbReference type="EMBL" id="VTEU01000002">
    <property type="protein sequence ID" value="TYS59884.1"/>
    <property type="molecule type" value="Genomic_DNA"/>
</dbReference>
<feature type="modified residue" description="4-aspartylphosphate" evidence="9">
    <location>
        <position position="54"/>
    </location>
</feature>
<dbReference type="RefSeq" id="WP_148965365.1">
    <property type="nucleotide sequence ID" value="NZ_VTEU01000002.1"/>
</dbReference>
<dbReference type="InterPro" id="IPR036390">
    <property type="entry name" value="WH_DNA-bd_sf"/>
</dbReference>
<keyword evidence="6" id="KW-0238">DNA-binding</keyword>
<evidence type="ECO:0000313" key="11">
    <source>
        <dbReference type="EMBL" id="TYS59884.1"/>
    </source>
</evidence>
<evidence type="ECO:0000256" key="1">
    <source>
        <dbReference type="ARBA" id="ARBA00004496"/>
    </source>
</evidence>
<keyword evidence="5" id="KW-0805">Transcription regulation</keyword>
<protein>
    <submittedName>
        <fullName evidence="11">Response regulator</fullName>
    </submittedName>
</protein>
<evidence type="ECO:0000256" key="2">
    <source>
        <dbReference type="ARBA" id="ARBA00022490"/>
    </source>
</evidence>
<keyword evidence="3 9" id="KW-0597">Phosphoprotein</keyword>
<proteinExistence type="predicted"/>
<keyword evidence="8" id="KW-0804">Transcription</keyword>
<dbReference type="PANTHER" id="PTHR45526:SF1">
    <property type="entry name" value="TRANSCRIPTIONAL REGULATORY PROTEIN DCUR-RELATED"/>
    <property type="match status" value="1"/>
</dbReference>
<dbReference type="InterPro" id="IPR024187">
    <property type="entry name" value="Sig_transdc_resp-reg_cit/mal"/>
</dbReference>